<dbReference type="OrthoDB" id="6149684at2759"/>
<dbReference type="SUPFAM" id="SSF54416">
    <property type="entry name" value="Amine oxidase N-terminal region"/>
    <property type="match status" value="1"/>
</dbReference>
<evidence type="ECO:0000256" key="2">
    <source>
        <dbReference type="SAM" id="Phobius"/>
    </source>
</evidence>
<dbReference type="GO" id="GO:0009308">
    <property type="term" value="P:amine metabolic process"/>
    <property type="evidence" value="ECO:0007669"/>
    <property type="project" value="InterPro"/>
</dbReference>
<dbReference type="Gene3D" id="3.10.450.40">
    <property type="match status" value="1"/>
</dbReference>
<evidence type="ECO:0000256" key="1">
    <source>
        <dbReference type="SAM" id="MobiDB-lite"/>
    </source>
</evidence>
<keyword evidence="2" id="KW-0472">Membrane</keyword>
<dbReference type="InterPro" id="IPR016182">
    <property type="entry name" value="Cu_amine_oxidase_N-reg"/>
</dbReference>
<gene>
    <name evidence="4" type="ORF">EB796_010669</name>
</gene>
<keyword evidence="2" id="KW-0812">Transmembrane</keyword>
<accession>A0A7J7JZ66</accession>
<evidence type="ECO:0000313" key="5">
    <source>
        <dbReference type="Proteomes" id="UP000593567"/>
    </source>
</evidence>
<organism evidence="4 5">
    <name type="scientific">Bugula neritina</name>
    <name type="common">Brown bryozoan</name>
    <name type="synonym">Sertularia neritina</name>
    <dbReference type="NCBI Taxonomy" id="10212"/>
    <lineage>
        <taxon>Eukaryota</taxon>
        <taxon>Metazoa</taxon>
        <taxon>Spiralia</taxon>
        <taxon>Lophotrochozoa</taxon>
        <taxon>Bryozoa</taxon>
        <taxon>Gymnolaemata</taxon>
        <taxon>Cheilostomatida</taxon>
        <taxon>Flustrina</taxon>
        <taxon>Buguloidea</taxon>
        <taxon>Bugulidae</taxon>
        <taxon>Bugula</taxon>
    </lineage>
</organism>
<feature type="region of interest" description="Disordered" evidence="1">
    <location>
        <begin position="1"/>
        <end position="35"/>
    </location>
</feature>
<feature type="transmembrane region" description="Helical" evidence="2">
    <location>
        <begin position="50"/>
        <end position="72"/>
    </location>
</feature>
<dbReference type="GO" id="GO:0005507">
    <property type="term" value="F:copper ion binding"/>
    <property type="evidence" value="ECO:0007669"/>
    <property type="project" value="InterPro"/>
</dbReference>
<dbReference type="AlphaFoldDB" id="A0A7J7JZ66"/>
<protein>
    <submittedName>
        <fullName evidence="4">AOC3</fullName>
    </submittedName>
</protein>
<dbReference type="EMBL" id="VXIV02001644">
    <property type="protein sequence ID" value="KAF6031004.1"/>
    <property type="molecule type" value="Genomic_DNA"/>
</dbReference>
<dbReference type="GO" id="GO:0048038">
    <property type="term" value="F:quinone binding"/>
    <property type="evidence" value="ECO:0007669"/>
    <property type="project" value="InterPro"/>
</dbReference>
<dbReference type="Proteomes" id="UP000593567">
    <property type="component" value="Unassembled WGS sequence"/>
</dbReference>
<proteinExistence type="predicted"/>
<dbReference type="Pfam" id="PF02727">
    <property type="entry name" value="Cu_amine_oxidN2"/>
    <property type="match status" value="1"/>
</dbReference>
<evidence type="ECO:0000259" key="3">
    <source>
        <dbReference type="Pfam" id="PF02727"/>
    </source>
</evidence>
<feature type="domain" description="Copper amine oxidase N2-terminal" evidence="3">
    <location>
        <begin position="91"/>
        <end position="170"/>
    </location>
</feature>
<reference evidence="4" key="1">
    <citation type="submission" date="2020-06" db="EMBL/GenBank/DDBJ databases">
        <title>Draft genome of Bugula neritina, a colonial animal packing powerful symbionts and potential medicines.</title>
        <authorList>
            <person name="Rayko M."/>
        </authorList>
    </citation>
    <scope>NUCLEOTIDE SEQUENCE [LARGE SCALE GENOMIC DNA]</scope>
    <source>
        <strain evidence="4">Kwan_BN1</strain>
    </source>
</reference>
<keyword evidence="5" id="KW-1185">Reference proteome</keyword>
<name>A0A7J7JZ66_BUGNE</name>
<dbReference type="GO" id="GO:0008131">
    <property type="term" value="F:primary methylamine oxidase activity"/>
    <property type="evidence" value="ECO:0007669"/>
    <property type="project" value="InterPro"/>
</dbReference>
<evidence type="ECO:0000313" key="4">
    <source>
        <dbReference type="EMBL" id="KAF6031004.1"/>
    </source>
</evidence>
<dbReference type="InterPro" id="IPR015800">
    <property type="entry name" value="Cu_amine_oxidase_N2"/>
</dbReference>
<comment type="caution">
    <text evidence="4">The sequence shown here is derived from an EMBL/GenBank/DDBJ whole genome shotgun (WGS) entry which is preliminary data.</text>
</comment>
<keyword evidence="2" id="KW-1133">Transmembrane helix</keyword>
<sequence length="191" mass="21703">MASNSGVGDSAQVDFQMEERNREAGQSSNSFEDSNELPNKIEQQLRCWKIFAIVFIVLSALLLLAVLLVVFIKTPLQSQGLFSGLTPQEADQIIKFMLNQKELKLKRSFKAQLDDNYIYSIDDELPPKSEVLQWLDGSNQTIPERKARVLLFMGETQTIEEYIVSPVPNPQIKTKRPNESLLGKLGLFVKW</sequence>